<accession>A0AAF0QN79</accession>
<feature type="region of interest" description="Disordered" evidence="1">
    <location>
        <begin position="63"/>
        <end position="84"/>
    </location>
</feature>
<feature type="compositionally biased region" description="Polar residues" evidence="1">
    <location>
        <begin position="1"/>
        <end position="26"/>
    </location>
</feature>
<protein>
    <submittedName>
        <fullName evidence="2">Uncharacterized protein</fullName>
    </submittedName>
</protein>
<sequence length="84" mass="9384">MIRSRVNNNSILSGKTQNGRYTTTTCPECRSSHTYDSKENAGDGEGTSSSNIKVYARKLKKRTKLLIDERDSDEDTNKNANLKA</sequence>
<evidence type="ECO:0000313" key="2">
    <source>
        <dbReference type="EMBL" id="WMV26386.1"/>
    </source>
</evidence>
<feature type="region of interest" description="Disordered" evidence="1">
    <location>
        <begin position="1"/>
        <end position="51"/>
    </location>
</feature>
<dbReference type="AlphaFoldDB" id="A0AAF0QN79"/>
<name>A0AAF0QN79_SOLVR</name>
<reference evidence="2" key="1">
    <citation type="submission" date="2023-08" db="EMBL/GenBank/DDBJ databases">
        <title>A de novo genome assembly of Solanum verrucosum Schlechtendal, a Mexican diploid species geographically isolated from the other diploid A-genome species in potato relatives.</title>
        <authorList>
            <person name="Hosaka K."/>
        </authorList>
    </citation>
    <scope>NUCLEOTIDE SEQUENCE</scope>
    <source>
        <tissue evidence="2">Young leaves</tissue>
    </source>
</reference>
<feature type="compositionally biased region" description="Basic and acidic residues" evidence="1">
    <location>
        <begin position="30"/>
        <end position="41"/>
    </location>
</feature>
<keyword evidence="3" id="KW-1185">Reference proteome</keyword>
<organism evidence="2 3">
    <name type="scientific">Solanum verrucosum</name>
    <dbReference type="NCBI Taxonomy" id="315347"/>
    <lineage>
        <taxon>Eukaryota</taxon>
        <taxon>Viridiplantae</taxon>
        <taxon>Streptophyta</taxon>
        <taxon>Embryophyta</taxon>
        <taxon>Tracheophyta</taxon>
        <taxon>Spermatophyta</taxon>
        <taxon>Magnoliopsida</taxon>
        <taxon>eudicotyledons</taxon>
        <taxon>Gunneridae</taxon>
        <taxon>Pentapetalae</taxon>
        <taxon>asterids</taxon>
        <taxon>lamiids</taxon>
        <taxon>Solanales</taxon>
        <taxon>Solanaceae</taxon>
        <taxon>Solanoideae</taxon>
        <taxon>Solaneae</taxon>
        <taxon>Solanum</taxon>
    </lineage>
</organism>
<dbReference type="EMBL" id="CP133615">
    <property type="protein sequence ID" value="WMV26386.1"/>
    <property type="molecule type" value="Genomic_DNA"/>
</dbReference>
<evidence type="ECO:0000313" key="3">
    <source>
        <dbReference type="Proteomes" id="UP001234989"/>
    </source>
</evidence>
<evidence type="ECO:0000256" key="1">
    <source>
        <dbReference type="SAM" id="MobiDB-lite"/>
    </source>
</evidence>
<dbReference type="Proteomes" id="UP001234989">
    <property type="component" value="Chromosome 4"/>
</dbReference>
<proteinExistence type="predicted"/>
<gene>
    <name evidence="2" type="ORF">MTR67_019771</name>
</gene>